<dbReference type="AlphaFoldDB" id="A0AA39UVB9"/>
<evidence type="ECO:0000256" key="1">
    <source>
        <dbReference type="SAM" id="MobiDB-lite"/>
    </source>
</evidence>
<proteinExistence type="predicted"/>
<evidence type="ECO:0000313" key="3">
    <source>
        <dbReference type="Proteomes" id="UP001175228"/>
    </source>
</evidence>
<dbReference type="EMBL" id="JAUEPU010000020">
    <property type="protein sequence ID" value="KAK0494430.1"/>
    <property type="molecule type" value="Genomic_DNA"/>
</dbReference>
<sequence length="170" mass="19290">MRKPGTSQVKELDERYPLPKRARTRSTSSTISRWVRSMVVSKRARFARLANACPALQHVVFPNGVQWRRPSPLLPPLPRSRSSPCLPFDDLFVRKIDRGVPPPPPPPPPPKVVPLTEQRFMKRVYFFNLNDSDDDSLFYKPSLGKESNSIQSSREQVEVNVRGAGKVVMA</sequence>
<evidence type="ECO:0000313" key="2">
    <source>
        <dbReference type="EMBL" id="KAK0494430.1"/>
    </source>
</evidence>
<gene>
    <name evidence="2" type="ORF">EDD18DRAFT_341774</name>
</gene>
<reference evidence="2" key="1">
    <citation type="submission" date="2023-06" db="EMBL/GenBank/DDBJ databases">
        <authorList>
            <consortium name="Lawrence Berkeley National Laboratory"/>
            <person name="Ahrendt S."/>
            <person name="Sahu N."/>
            <person name="Indic B."/>
            <person name="Wong-Bajracharya J."/>
            <person name="Merenyi Z."/>
            <person name="Ke H.-M."/>
            <person name="Monk M."/>
            <person name="Kocsube S."/>
            <person name="Drula E."/>
            <person name="Lipzen A."/>
            <person name="Balint B."/>
            <person name="Henrissat B."/>
            <person name="Andreopoulos B."/>
            <person name="Martin F.M."/>
            <person name="Harder C.B."/>
            <person name="Rigling D."/>
            <person name="Ford K.L."/>
            <person name="Foster G.D."/>
            <person name="Pangilinan J."/>
            <person name="Papanicolaou A."/>
            <person name="Barry K."/>
            <person name="LaButti K."/>
            <person name="Viragh M."/>
            <person name="Koriabine M."/>
            <person name="Yan M."/>
            <person name="Riley R."/>
            <person name="Champramary S."/>
            <person name="Plett K.L."/>
            <person name="Tsai I.J."/>
            <person name="Slot J."/>
            <person name="Sipos G."/>
            <person name="Plett J."/>
            <person name="Nagy L.G."/>
            <person name="Grigoriev I.V."/>
        </authorList>
    </citation>
    <scope>NUCLEOTIDE SEQUENCE</scope>
    <source>
        <strain evidence="2">HWK02</strain>
    </source>
</reference>
<protein>
    <submittedName>
        <fullName evidence="2">Uncharacterized protein</fullName>
    </submittedName>
</protein>
<comment type="caution">
    <text evidence="2">The sequence shown here is derived from an EMBL/GenBank/DDBJ whole genome shotgun (WGS) entry which is preliminary data.</text>
</comment>
<dbReference type="Proteomes" id="UP001175228">
    <property type="component" value="Unassembled WGS sequence"/>
</dbReference>
<keyword evidence="3" id="KW-1185">Reference proteome</keyword>
<feature type="region of interest" description="Disordered" evidence="1">
    <location>
        <begin position="1"/>
        <end position="27"/>
    </location>
</feature>
<accession>A0AA39UVB9</accession>
<name>A0AA39UVB9_9AGAR</name>
<organism evidence="2 3">
    <name type="scientific">Armillaria luteobubalina</name>
    <dbReference type="NCBI Taxonomy" id="153913"/>
    <lineage>
        <taxon>Eukaryota</taxon>
        <taxon>Fungi</taxon>
        <taxon>Dikarya</taxon>
        <taxon>Basidiomycota</taxon>
        <taxon>Agaricomycotina</taxon>
        <taxon>Agaricomycetes</taxon>
        <taxon>Agaricomycetidae</taxon>
        <taxon>Agaricales</taxon>
        <taxon>Marasmiineae</taxon>
        <taxon>Physalacriaceae</taxon>
        <taxon>Armillaria</taxon>
    </lineage>
</organism>